<organism evidence="17 18">
    <name type="scientific">Micropruina glycogenica</name>
    <dbReference type="NCBI Taxonomy" id="75385"/>
    <lineage>
        <taxon>Bacteria</taxon>
        <taxon>Bacillati</taxon>
        <taxon>Actinomycetota</taxon>
        <taxon>Actinomycetes</taxon>
        <taxon>Propionibacteriales</taxon>
        <taxon>Nocardioidaceae</taxon>
        <taxon>Micropruina</taxon>
    </lineage>
</organism>
<evidence type="ECO:0000256" key="9">
    <source>
        <dbReference type="ARBA" id="ARBA00022984"/>
    </source>
</evidence>
<dbReference type="InterPro" id="IPR023346">
    <property type="entry name" value="Lysozyme-like_dom_sf"/>
</dbReference>
<proteinExistence type="inferred from homology"/>
<evidence type="ECO:0000256" key="6">
    <source>
        <dbReference type="ARBA" id="ARBA00022679"/>
    </source>
</evidence>
<dbReference type="AlphaFoldDB" id="A0A2N9JKC7"/>
<keyword evidence="8" id="KW-0133">Cell shape</keyword>
<accession>A0A2N9JKC7</accession>
<dbReference type="GO" id="GO:0008955">
    <property type="term" value="F:peptidoglycan glycosyltransferase activity"/>
    <property type="evidence" value="ECO:0007669"/>
    <property type="project" value="UniProtKB-EC"/>
</dbReference>
<dbReference type="GO" id="GO:0006508">
    <property type="term" value="P:proteolysis"/>
    <property type="evidence" value="ECO:0007669"/>
    <property type="project" value="UniProtKB-KW"/>
</dbReference>
<evidence type="ECO:0000256" key="10">
    <source>
        <dbReference type="ARBA" id="ARBA00023268"/>
    </source>
</evidence>
<dbReference type="GO" id="GO:0008658">
    <property type="term" value="F:penicillin binding"/>
    <property type="evidence" value="ECO:0007669"/>
    <property type="project" value="InterPro"/>
</dbReference>
<dbReference type="Pfam" id="PF00905">
    <property type="entry name" value="Transpeptidase"/>
    <property type="match status" value="1"/>
</dbReference>
<keyword evidence="3" id="KW-0121">Carboxypeptidase</keyword>
<feature type="region of interest" description="Disordered" evidence="14">
    <location>
        <begin position="764"/>
        <end position="796"/>
    </location>
</feature>
<name>A0A2N9JKC7_9ACTN</name>
<keyword evidence="7" id="KW-0378">Hydrolase</keyword>
<feature type="compositionally biased region" description="Basic and acidic residues" evidence="14">
    <location>
        <begin position="772"/>
        <end position="781"/>
    </location>
</feature>
<gene>
    <name evidence="17" type="ORF">MPLG2_3474</name>
</gene>
<dbReference type="RefSeq" id="WP_158681274.1">
    <property type="nucleotide sequence ID" value="NZ_BAAAGO010000001.1"/>
</dbReference>
<evidence type="ECO:0000256" key="4">
    <source>
        <dbReference type="ARBA" id="ARBA00022670"/>
    </source>
</evidence>
<evidence type="ECO:0000313" key="17">
    <source>
        <dbReference type="EMBL" id="SPD88504.1"/>
    </source>
</evidence>
<keyword evidence="9" id="KW-0573">Peptidoglycan synthesis</keyword>
<dbReference type="InterPro" id="IPR050396">
    <property type="entry name" value="Glycosyltr_51/Transpeptidase"/>
</dbReference>
<dbReference type="PANTHER" id="PTHR32282:SF33">
    <property type="entry name" value="PEPTIDOGLYCAN GLYCOSYLTRANSFERASE"/>
    <property type="match status" value="1"/>
</dbReference>
<keyword evidence="18" id="KW-1185">Reference proteome</keyword>
<comment type="catalytic activity">
    <reaction evidence="13">
        <text>[GlcNAc-(1-&gt;4)-Mur2Ac(oyl-L-Ala-gamma-D-Glu-L-Lys-D-Ala-D-Ala)](n)-di-trans,octa-cis-undecaprenyl diphosphate + beta-D-GlcNAc-(1-&gt;4)-Mur2Ac(oyl-L-Ala-gamma-D-Glu-L-Lys-D-Ala-D-Ala)-di-trans,octa-cis-undecaprenyl diphosphate = [GlcNAc-(1-&gt;4)-Mur2Ac(oyl-L-Ala-gamma-D-Glu-L-Lys-D-Ala-D-Ala)](n+1)-di-trans,octa-cis-undecaprenyl diphosphate + di-trans,octa-cis-undecaprenyl diphosphate + H(+)</text>
        <dbReference type="Rhea" id="RHEA:23708"/>
        <dbReference type="Rhea" id="RHEA-COMP:9602"/>
        <dbReference type="Rhea" id="RHEA-COMP:9603"/>
        <dbReference type="ChEBI" id="CHEBI:15378"/>
        <dbReference type="ChEBI" id="CHEBI:58405"/>
        <dbReference type="ChEBI" id="CHEBI:60033"/>
        <dbReference type="ChEBI" id="CHEBI:78435"/>
        <dbReference type="EC" id="2.4.99.28"/>
    </reaction>
</comment>
<evidence type="ECO:0000256" key="1">
    <source>
        <dbReference type="ARBA" id="ARBA00007090"/>
    </source>
</evidence>
<comment type="similarity">
    <text evidence="1">In the C-terminal section; belongs to the transpeptidase family.</text>
</comment>
<dbReference type="GO" id="GO:0009002">
    <property type="term" value="F:serine-type D-Ala-D-Ala carboxypeptidase activity"/>
    <property type="evidence" value="ECO:0007669"/>
    <property type="project" value="UniProtKB-EC"/>
</dbReference>
<evidence type="ECO:0000256" key="14">
    <source>
        <dbReference type="SAM" id="MobiDB-lite"/>
    </source>
</evidence>
<keyword evidence="4" id="KW-0645">Protease</keyword>
<dbReference type="InterPro" id="IPR012338">
    <property type="entry name" value="Beta-lactam/transpept-like"/>
</dbReference>
<dbReference type="SUPFAM" id="SSF56601">
    <property type="entry name" value="beta-lactamase/transpeptidase-like"/>
    <property type="match status" value="1"/>
</dbReference>
<dbReference type="Proteomes" id="UP000238164">
    <property type="component" value="Chromosome 1"/>
</dbReference>
<evidence type="ECO:0000256" key="7">
    <source>
        <dbReference type="ARBA" id="ARBA00022801"/>
    </source>
</evidence>
<keyword evidence="10" id="KW-0511">Multifunctional enzyme</keyword>
<dbReference type="InterPro" id="IPR036950">
    <property type="entry name" value="PBP_transglycosylase"/>
</dbReference>
<feature type="compositionally biased region" description="Pro residues" evidence="14">
    <location>
        <begin position="787"/>
        <end position="796"/>
    </location>
</feature>
<feature type="domain" description="Glycosyl transferase family 51" evidence="16">
    <location>
        <begin position="70"/>
        <end position="257"/>
    </location>
</feature>
<evidence type="ECO:0000259" key="16">
    <source>
        <dbReference type="Pfam" id="PF00912"/>
    </source>
</evidence>
<evidence type="ECO:0000256" key="13">
    <source>
        <dbReference type="ARBA" id="ARBA00049902"/>
    </source>
</evidence>
<keyword evidence="5" id="KW-0328">Glycosyltransferase</keyword>
<dbReference type="PANTHER" id="PTHR32282">
    <property type="entry name" value="BINDING PROTEIN TRANSPEPTIDASE, PUTATIVE-RELATED"/>
    <property type="match status" value="1"/>
</dbReference>
<evidence type="ECO:0000259" key="15">
    <source>
        <dbReference type="Pfam" id="PF00905"/>
    </source>
</evidence>
<reference evidence="17 18" key="1">
    <citation type="submission" date="2018-02" db="EMBL/GenBank/DDBJ databases">
        <authorList>
            <person name="Cohen D.B."/>
            <person name="Kent A.D."/>
        </authorList>
    </citation>
    <scope>NUCLEOTIDE SEQUENCE [LARGE SCALE GENOMIC DNA]</scope>
    <source>
        <strain evidence="17">1</strain>
    </source>
</reference>
<dbReference type="GO" id="GO:0009252">
    <property type="term" value="P:peptidoglycan biosynthetic process"/>
    <property type="evidence" value="ECO:0007669"/>
    <property type="project" value="UniProtKB-KW"/>
</dbReference>
<dbReference type="Pfam" id="PF00912">
    <property type="entry name" value="Transgly"/>
    <property type="match status" value="1"/>
</dbReference>
<evidence type="ECO:0000313" key="18">
    <source>
        <dbReference type="Proteomes" id="UP000238164"/>
    </source>
</evidence>
<comment type="similarity">
    <text evidence="2">In the N-terminal section; belongs to the glycosyltransferase 51 family.</text>
</comment>
<protein>
    <submittedName>
        <fullName evidence="17">Penicillin-binding protein</fullName>
    </submittedName>
</protein>
<dbReference type="GO" id="GO:0008360">
    <property type="term" value="P:regulation of cell shape"/>
    <property type="evidence" value="ECO:0007669"/>
    <property type="project" value="UniProtKB-KW"/>
</dbReference>
<dbReference type="KEGG" id="mgg:MPLG2_3474"/>
<dbReference type="GO" id="GO:0071555">
    <property type="term" value="P:cell wall organization"/>
    <property type="evidence" value="ECO:0007669"/>
    <property type="project" value="UniProtKB-KW"/>
</dbReference>
<comment type="catalytic activity">
    <reaction evidence="12">
        <text>Preferential cleavage: (Ac)2-L-Lys-D-Ala-|-D-Ala. Also transpeptidation of peptidyl-alanyl moieties that are N-acyl substituents of D-alanine.</text>
        <dbReference type="EC" id="3.4.16.4"/>
    </reaction>
</comment>
<dbReference type="InterPro" id="IPR001264">
    <property type="entry name" value="Glyco_trans_51"/>
</dbReference>
<dbReference type="SUPFAM" id="SSF53955">
    <property type="entry name" value="Lysozyme-like"/>
    <property type="match status" value="1"/>
</dbReference>
<dbReference type="FunFam" id="1.10.3810.10:FF:000001">
    <property type="entry name" value="Penicillin-binding protein 1A"/>
    <property type="match status" value="1"/>
</dbReference>
<feature type="domain" description="Penicillin-binding protein transpeptidase" evidence="15">
    <location>
        <begin position="360"/>
        <end position="609"/>
    </location>
</feature>
<dbReference type="OrthoDB" id="9766909at2"/>
<dbReference type="GO" id="GO:0030288">
    <property type="term" value="C:outer membrane-bounded periplasmic space"/>
    <property type="evidence" value="ECO:0007669"/>
    <property type="project" value="TreeGrafter"/>
</dbReference>
<sequence>MRLGKRLYSLVMFLVVSVLGGLLIAGLVVPAAGVSAEVSKSTAAAMDALPAELVEVPLAQKSKVLLADGSTLVNFYDENRQYVTLDKIAPIMQKAQIAIEDHRFYEHGAMDLQGTLRALVSTVRGNTQGASTLTQQYVKMSLISAAQARGDSDGVQKAQENTITRKIQELRYAIALEKQLTKDQILERYLNIAYYGDGAYGVEAAALNYFGVHASKLTLPQAALLAGMVRNPVGTNPRTSGLALVAKQRRNDVLDRMAQKDVGVITAQEAAEAKATGLGLVKPKSKLHGCANSEFPFICDYVKRTMLASSNLGATVEDRENALYRGGLTIRTIIDPKVQRKTEKAIRSYLDPRDPVDSVMVMIQPGTGLIVAMAQNRQKMGTKTSQTYWNYAVGKSMGGGSGYQAGSTFKMFVAAAALKNGLGAYGNIKVKPQMDFNGWKFQSCQGAVRVNKRWNVVGVGGTFNLFTGATKSVNGYFVQLEAAAGLCEATKIAQALGLQPSIDPKGDALTKTYSNYPSFTLGAVEVSPISLVNAYATVAARGIRCEPVIVKSIKTAAGGAIEPPDANCRRVLDEGIADALAKVFQGPFRSGTARPAQISGYTIAGKTGTVPDNKAIWTVGFTRNLAGGGMISYSSDPRFKKYWSGYRKQVYLKGARMQHSGRTLYGLSGQEAGARIFKPAFAAALKEFPKGPGFVDPPYGILAGEKVDVPSCSGVSNCRTVLLNAGFGSYTDTIASNTPKGTFLGISPSGVAVRGTSIRILISAGPKKVKKPKDDVKKDDNGSASPKPSPSPTKKK</sequence>
<evidence type="ECO:0000256" key="3">
    <source>
        <dbReference type="ARBA" id="ARBA00022645"/>
    </source>
</evidence>
<keyword evidence="11" id="KW-0961">Cell wall biogenesis/degradation</keyword>
<dbReference type="Gene3D" id="3.40.710.10">
    <property type="entry name" value="DD-peptidase/beta-lactamase superfamily"/>
    <property type="match status" value="1"/>
</dbReference>
<evidence type="ECO:0000256" key="11">
    <source>
        <dbReference type="ARBA" id="ARBA00023316"/>
    </source>
</evidence>
<keyword evidence="6" id="KW-0808">Transferase</keyword>
<evidence type="ECO:0000256" key="12">
    <source>
        <dbReference type="ARBA" id="ARBA00034000"/>
    </source>
</evidence>
<dbReference type="InterPro" id="IPR001460">
    <property type="entry name" value="PCN-bd_Tpept"/>
</dbReference>
<dbReference type="EMBL" id="LT985188">
    <property type="protein sequence ID" value="SPD88504.1"/>
    <property type="molecule type" value="Genomic_DNA"/>
</dbReference>
<evidence type="ECO:0000256" key="2">
    <source>
        <dbReference type="ARBA" id="ARBA00007739"/>
    </source>
</evidence>
<evidence type="ECO:0000256" key="5">
    <source>
        <dbReference type="ARBA" id="ARBA00022676"/>
    </source>
</evidence>
<evidence type="ECO:0000256" key="8">
    <source>
        <dbReference type="ARBA" id="ARBA00022960"/>
    </source>
</evidence>
<dbReference type="Gene3D" id="1.10.3810.10">
    <property type="entry name" value="Biosynthetic peptidoglycan transglycosylase-like"/>
    <property type="match status" value="1"/>
</dbReference>